<name>A0A179EV18_ENTTH</name>
<dbReference type="InterPro" id="IPR036259">
    <property type="entry name" value="MFS_trans_sf"/>
</dbReference>
<organism evidence="7 8">
    <name type="scientific">Enterococcus thailandicus</name>
    <dbReference type="NCBI Taxonomy" id="417368"/>
    <lineage>
        <taxon>Bacteria</taxon>
        <taxon>Bacillati</taxon>
        <taxon>Bacillota</taxon>
        <taxon>Bacilli</taxon>
        <taxon>Lactobacillales</taxon>
        <taxon>Enterococcaceae</taxon>
        <taxon>Enterococcus</taxon>
    </lineage>
</organism>
<dbReference type="Proteomes" id="UP000078516">
    <property type="component" value="Unassembled WGS sequence"/>
</dbReference>
<evidence type="ECO:0000256" key="3">
    <source>
        <dbReference type="ARBA" id="ARBA00022475"/>
    </source>
</evidence>
<sequence>MSKNNPLFKFAILSISLICMVAPAVSATVPDILSVFPNRSAGSIELLMSVPNFGIFLFVFIAPMITRKIGDKPTVLLGLTIALLAGVTPAFTTNYTLLLVSRFLLGCGIGLFNALAYSLITKYYSGEERNRLLGYQGALTALGSTIFSLIAGWLLQFNWHLSYLVYFIAIIPIILFGFIVPNGQQDLEENASDEKVTIERAVIFYSVYLFFVYAFFMTAIFKLASLFIEIGIGTPAQASLSLAILTACGFFSGIVFGKVKQGLKSFTGPVAVACLGVALGSLSLVNHLVLVTLLVIAIGFFQGLINPTVFSEVAEVSNAASQNIASTCLLVGINLGVFLNPTIISGFSKLAGITTTSTTFLLSGALLLISAVIYQLFIQAQNKKVKKVMEQ</sequence>
<keyword evidence="8" id="KW-1185">Reference proteome</keyword>
<dbReference type="GeneID" id="77487591"/>
<comment type="caution">
    <text evidence="7">The sequence shown here is derived from an EMBL/GenBank/DDBJ whole genome shotgun (WGS) entry which is preliminary data.</text>
</comment>
<evidence type="ECO:0000256" key="1">
    <source>
        <dbReference type="ARBA" id="ARBA00004651"/>
    </source>
</evidence>
<dbReference type="GO" id="GO:0005886">
    <property type="term" value="C:plasma membrane"/>
    <property type="evidence" value="ECO:0007669"/>
    <property type="project" value="UniProtKB-SubCell"/>
</dbReference>
<dbReference type="Gene3D" id="1.20.1250.20">
    <property type="entry name" value="MFS general substrate transporter like domains"/>
    <property type="match status" value="1"/>
</dbReference>
<dbReference type="KEGG" id="eth:CK496_08050"/>
<keyword evidence="4" id="KW-0812">Transmembrane</keyword>
<keyword evidence="5" id="KW-1133">Transmembrane helix</keyword>
<gene>
    <name evidence="7" type="ORF">A6E74_01325</name>
</gene>
<dbReference type="RefSeq" id="WP_067480937.1">
    <property type="nucleotide sequence ID" value="NZ_CP023074.1"/>
</dbReference>
<evidence type="ECO:0000256" key="4">
    <source>
        <dbReference type="ARBA" id="ARBA00022692"/>
    </source>
</evidence>
<evidence type="ECO:0000256" key="6">
    <source>
        <dbReference type="ARBA" id="ARBA00023136"/>
    </source>
</evidence>
<keyword evidence="6" id="KW-0472">Membrane</keyword>
<dbReference type="PANTHER" id="PTHR43124">
    <property type="entry name" value="PURINE EFFLUX PUMP PBUE"/>
    <property type="match status" value="1"/>
</dbReference>
<dbReference type="Pfam" id="PF07690">
    <property type="entry name" value="MFS_1"/>
    <property type="match status" value="1"/>
</dbReference>
<dbReference type="PROSITE" id="PS50850">
    <property type="entry name" value="MFS"/>
    <property type="match status" value="1"/>
</dbReference>
<dbReference type="EMBL" id="LWMN01000001">
    <property type="protein sequence ID" value="OAQ57045.1"/>
    <property type="molecule type" value="Genomic_DNA"/>
</dbReference>
<evidence type="ECO:0000256" key="2">
    <source>
        <dbReference type="ARBA" id="ARBA00022448"/>
    </source>
</evidence>
<evidence type="ECO:0000313" key="7">
    <source>
        <dbReference type="EMBL" id="OAQ57045.1"/>
    </source>
</evidence>
<dbReference type="AlphaFoldDB" id="A0A179EV18"/>
<dbReference type="GO" id="GO:0022857">
    <property type="term" value="F:transmembrane transporter activity"/>
    <property type="evidence" value="ECO:0007669"/>
    <property type="project" value="InterPro"/>
</dbReference>
<reference evidence="7 8" key="1">
    <citation type="submission" date="2016-04" db="EMBL/GenBank/DDBJ databases">
        <title>Draft genome of an Enterococcus thailandicus strain isolated from bovine feces.</title>
        <authorList>
            <person name="Beukers A.G."/>
            <person name="Zaheer R."/>
            <person name="Goji N."/>
            <person name="Cook S.R."/>
            <person name="Amoako K."/>
            <person name="Chaves A.V."/>
            <person name="Ward M.P."/>
            <person name="Mcallister T.A."/>
        </authorList>
    </citation>
    <scope>NUCLEOTIDE SEQUENCE [LARGE SCALE GENOMIC DNA]</scope>
    <source>
        <strain evidence="7 8">F0711D 46</strain>
    </source>
</reference>
<dbReference type="PANTHER" id="PTHR43124:SF3">
    <property type="entry name" value="CHLORAMPHENICOL EFFLUX PUMP RV0191"/>
    <property type="match status" value="1"/>
</dbReference>
<evidence type="ECO:0000313" key="8">
    <source>
        <dbReference type="Proteomes" id="UP000078516"/>
    </source>
</evidence>
<evidence type="ECO:0000256" key="5">
    <source>
        <dbReference type="ARBA" id="ARBA00022989"/>
    </source>
</evidence>
<dbReference type="InterPro" id="IPR011701">
    <property type="entry name" value="MFS"/>
</dbReference>
<keyword evidence="3" id="KW-1003">Cell membrane</keyword>
<protein>
    <submittedName>
        <fullName evidence="7">Uncharacterized protein</fullName>
    </submittedName>
</protein>
<dbReference type="InterPro" id="IPR050189">
    <property type="entry name" value="MFS_Efflux_Transporters"/>
</dbReference>
<accession>A0A179EV18</accession>
<comment type="subcellular location">
    <subcellularLocation>
        <location evidence="1">Cell membrane</location>
        <topology evidence="1">Multi-pass membrane protein</topology>
    </subcellularLocation>
</comment>
<keyword evidence="2" id="KW-0813">Transport</keyword>
<dbReference type="InterPro" id="IPR020846">
    <property type="entry name" value="MFS_dom"/>
</dbReference>
<dbReference type="SUPFAM" id="SSF103473">
    <property type="entry name" value="MFS general substrate transporter"/>
    <property type="match status" value="1"/>
</dbReference>
<proteinExistence type="predicted"/>